<proteinExistence type="predicted"/>
<evidence type="ECO:0000313" key="1">
    <source>
        <dbReference type="EMBL" id="CAD8541213.1"/>
    </source>
</evidence>
<dbReference type="AlphaFoldDB" id="A0A7S0J5T0"/>
<organism evidence="1">
    <name type="scientific">Calcidiscus leptoporus</name>
    <dbReference type="NCBI Taxonomy" id="127549"/>
    <lineage>
        <taxon>Eukaryota</taxon>
        <taxon>Haptista</taxon>
        <taxon>Haptophyta</taxon>
        <taxon>Prymnesiophyceae</taxon>
        <taxon>Coccolithales</taxon>
        <taxon>Calcidiscaceae</taxon>
        <taxon>Calcidiscus</taxon>
    </lineage>
</organism>
<name>A0A7S0J5T0_9EUKA</name>
<protein>
    <submittedName>
        <fullName evidence="1">Uncharacterized protein</fullName>
    </submittedName>
</protein>
<sequence length="112" mass="12531">MVSRTLQDQREQISMLQQRENVLQQEVTRLHAYHLQLLETVGSFQLFPSNVARSSLPVVAATPLPPDFVSHACLFSANEFNSLSSPELASMSPFSSSELADILRNEMPDLNE</sequence>
<gene>
    <name evidence="1" type="ORF">CLEP1334_LOCUS16499</name>
</gene>
<accession>A0A7S0J5T0</accession>
<dbReference type="EMBL" id="HBER01032801">
    <property type="protein sequence ID" value="CAD8541213.1"/>
    <property type="molecule type" value="Transcribed_RNA"/>
</dbReference>
<reference evidence="1" key="1">
    <citation type="submission" date="2021-01" db="EMBL/GenBank/DDBJ databases">
        <authorList>
            <person name="Corre E."/>
            <person name="Pelletier E."/>
            <person name="Niang G."/>
            <person name="Scheremetjew M."/>
            <person name="Finn R."/>
            <person name="Kale V."/>
            <person name="Holt S."/>
            <person name="Cochrane G."/>
            <person name="Meng A."/>
            <person name="Brown T."/>
            <person name="Cohen L."/>
        </authorList>
    </citation>
    <scope>NUCLEOTIDE SEQUENCE</scope>
    <source>
        <strain evidence="1">RCC1130</strain>
    </source>
</reference>